<dbReference type="PRINTS" id="PR00412">
    <property type="entry name" value="EPOXHYDRLASE"/>
</dbReference>
<dbReference type="InterPro" id="IPR050266">
    <property type="entry name" value="AB_hydrolase_sf"/>
</dbReference>
<organism evidence="2 3">
    <name type="scientific">Streptomyces hazeniae</name>
    <dbReference type="NCBI Taxonomy" id="3075538"/>
    <lineage>
        <taxon>Bacteria</taxon>
        <taxon>Bacillati</taxon>
        <taxon>Actinomycetota</taxon>
        <taxon>Actinomycetes</taxon>
        <taxon>Kitasatosporales</taxon>
        <taxon>Streptomycetaceae</taxon>
        <taxon>Streptomyces</taxon>
    </lineage>
</organism>
<dbReference type="Proteomes" id="UP001183414">
    <property type="component" value="Unassembled WGS sequence"/>
</dbReference>
<gene>
    <name evidence="2" type="ORF">RM572_19965</name>
</gene>
<dbReference type="PANTHER" id="PTHR43798:SF33">
    <property type="entry name" value="HYDROLASE, PUTATIVE (AFU_ORTHOLOGUE AFUA_2G14860)-RELATED"/>
    <property type="match status" value="1"/>
</dbReference>
<name>A0ABU2NWC0_9ACTN</name>
<evidence type="ECO:0000313" key="3">
    <source>
        <dbReference type="Proteomes" id="UP001183414"/>
    </source>
</evidence>
<dbReference type="GO" id="GO:0016787">
    <property type="term" value="F:hydrolase activity"/>
    <property type="evidence" value="ECO:0007669"/>
    <property type="project" value="UniProtKB-KW"/>
</dbReference>
<dbReference type="InterPro" id="IPR000073">
    <property type="entry name" value="AB_hydrolase_1"/>
</dbReference>
<feature type="domain" description="AB hydrolase-1" evidence="1">
    <location>
        <begin position="35"/>
        <end position="271"/>
    </location>
</feature>
<evidence type="ECO:0000259" key="1">
    <source>
        <dbReference type="Pfam" id="PF00561"/>
    </source>
</evidence>
<dbReference type="RefSeq" id="WP_311674733.1">
    <property type="nucleotide sequence ID" value="NZ_JAVREQ010000019.1"/>
</dbReference>
<accession>A0ABU2NWC0</accession>
<reference evidence="3" key="1">
    <citation type="submission" date="2023-07" db="EMBL/GenBank/DDBJ databases">
        <title>30 novel species of actinomycetes from the DSMZ collection.</title>
        <authorList>
            <person name="Nouioui I."/>
        </authorList>
    </citation>
    <scope>NUCLEOTIDE SEQUENCE [LARGE SCALE GENOMIC DNA]</scope>
    <source>
        <strain evidence="3">DSM 42041</strain>
    </source>
</reference>
<dbReference type="EMBL" id="JAVREQ010000019">
    <property type="protein sequence ID" value="MDT0381034.1"/>
    <property type="molecule type" value="Genomic_DNA"/>
</dbReference>
<dbReference type="Gene3D" id="3.40.50.1820">
    <property type="entry name" value="alpha/beta hydrolase"/>
    <property type="match status" value="1"/>
</dbReference>
<dbReference type="PRINTS" id="PR00111">
    <property type="entry name" value="ABHYDROLASE"/>
</dbReference>
<dbReference type="InterPro" id="IPR000639">
    <property type="entry name" value="Epox_hydrolase-like"/>
</dbReference>
<dbReference type="SUPFAM" id="SSF53474">
    <property type="entry name" value="alpha/beta-Hydrolases"/>
    <property type="match status" value="1"/>
</dbReference>
<sequence length="285" mass="30849">MASTRAPAAPAGVDRYAVLHGLRFHYREWGEPDAPAVLVLHGLLGHCREWDTLDAGLARRFRVLAPDQRGHGESDRTAAYNAAALAADVADLARRLDLPRLHLVGHSMGGLAALLTAADHHDLVERLVLLDVGPDSLTTPWAREALPTMLRALRDVTYGEPDEAVRDWVAGDPLAREALVRHVVAHNLVRRADGRLAWRFDADGLTGFVAGAAGEDDLWQAVDRVAAPTLLVRGRHSELLSQDTAARMVDRLADAAFAEIPDAAHDLAVQNPEAVTTAVLSFLSR</sequence>
<dbReference type="InterPro" id="IPR029058">
    <property type="entry name" value="AB_hydrolase_fold"/>
</dbReference>
<keyword evidence="2" id="KW-0378">Hydrolase</keyword>
<dbReference type="PANTHER" id="PTHR43798">
    <property type="entry name" value="MONOACYLGLYCEROL LIPASE"/>
    <property type="match status" value="1"/>
</dbReference>
<proteinExistence type="predicted"/>
<keyword evidence="3" id="KW-1185">Reference proteome</keyword>
<dbReference type="Pfam" id="PF00561">
    <property type="entry name" value="Abhydrolase_1"/>
    <property type="match status" value="1"/>
</dbReference>
<comment type="caution">
    <text evidence="2">The sequence shown here is derived from an EMBL/GenBank/DDBJ whole genome shotgun (WGS) entry which is preliminary data.</text>
</comment>
<protein>
    <submittedName>
        <fullName evidence="2">Alpha/beta hydrolase</fullName>
    </submittedName>
</protein>
<evidence type="ECO:0000313" key="2">
    <source>
        <dbReference type="EMBL" id="MDT0381034.1"/>
    </source>
</evidence>